<name>A0A5A7QUJ9_STRAF</name>
<feature type="transmembrane region" description="Helical" evidence="1">
    <location>
        <begin position="35"/>
        <end position="53"/>
    </location>
</feature>
<dbReference type="EMBL" id="BKCP01008371">
    <property type="protein sequence ID" value="GER48870.1"/>
    <property type="molecule type" value="Genomic_DNA"/>
</dbReference>
<evidence type="ECO:0000313" key="2">
    <source>
        <dbReference type="EMBL" id="GER48870.1"/>
    </source>
</evidence>
<reference evidence="3" key="1">
    <citation type="journal article" date="2019" name="Curr. Biol.">
        <title>Genome Sequence of Striga asiatica Provides Insight into the Evolution of Plant Parasitism.</title>
        <authorList>
            <person name="Yoshida S."/>
            <person name="Kim S."/>
            <person name="Wafula E.K."/>
            <person name="Tanskanen J."/>
            <person name="Kim Y.M."/>
            <person name="Honaas L."/>
            <person name="Yang Z."/>
            <person name="Spallek T."/>
            <person name="Conn C.E."/>
            <person name="Ichihashi Y."/>
            <person name="Cheong K."/>
            <person name="Cui S."/>
            <person name="Der J.P."/>
            <person name="Gundlach H."/>
            <person name="Jiao Y."/>
            <person name="Hori C."/>
            <person name="Ishida J.K."/>
            <person name="Kasahara H."/>
            <person name="Kiba T."/>
            <person name="Kim M.S."/>
            <person name="Koo N."/>
            <person name="Laohavisit A."/>
            <person name="Lee Y.H."/>
            <person name="Lumba S."/>
            <person name="McCourt P."/>
            <person name="Mortimer J.C."/>
            <person name="Mutuku J.M."/>
            <person name="Nomura T."/>
            <person name="Sasaki-Sekimoto Y."/>
            <person name="Seto Y."/>
            <person name="Wang Y."/>
            <person name="Wakatake T."/>
            <person name="Sakakibara H."/>
            <person name="Demura T."/>
            <person name="Yamaguchi S."/>
            <person name="Yoneyama K."/>
            <person name="Manabe R.I."/>
            <person name="Nelson D.C."/>
            <person name="Schulman A.H."/>
            <person name="Timko M.P."/>
            <person name="dePamphilis C.W."/>
            <person name="Choi D."/>
            <person name="Shirasu K."/>
        </authorList>
    </citation>
    <scope>NUCLEOTIDE SEQUENCE [LARGE SCALE GENOMIC DNA]</scope>
    <source>
        <strain evidence="3">cv. UVA1</strain>
    </source>
</reference>
<dbReference type="Proteomes" id="UP000325081">
    <property type="component" value="Unassembled WGS sequence"/>
</dbReference>
<protein>
    <submittedName>
        <fullName evidence="2">tRNA 5-methylaminomethyl-2-thiouridinebiosynthesis bifunctional protein MnmC</fullName>
    </submittedName>
</protein>
<keyword evidence="1" id="KW-0812">Transmembrane</keyword>
<gene>
    <name evidence="2" type="ORF">STAS_26067</name>
</gene>
<keyword evidence="3" id="KW-1185">Reference proteome</keyword>
<accession>A0A5A7QUJ9</accession>
<organism evidence="2 3">
    <name type="scientific">Striga asiatica</name>
    <name type="common">Asiatic witchweed</name>
    <name type="synonym">Buchnera asiatica</name>
    <dbReference type="NCBI Taxonomy" id="4170"/>
    <lineage>
        <taxon>Eukaryota</taxon>
        <taxon>Viridiplantae</taxon>
        <taxon>Streptophyta</taxon>
        <taxon>Embryophyta</taxon>
        <taxon>Tracheophyta</taxon>
        <taxon>Spermatophyta</taxon>
        <taxon>Magnoliopsida</taxon>
        <taxon>eudicotyledons</taxon>
        <taxon>Gunneridae</taxon>
        <taxon>Pentapetalae</taxon>
        <taxon>asterids</taxon>
        <taxon>lamiids</taxon>
        <taxon>Lamiales</taxon>
        <taxon>Orobanchaceae</taxon>
        <taxon>Buchnereae</taxon>
        <taxon>Striga</taxon>
    </lineage>
</organism>
<sequence>MIGQVNVLSGFLIASRNRSGGSICSGVSRRGVAQSGFIIISFASYTFFFTLLFREMEEGELPNPPQALPEDPFFSGAGLAGKKKKKLTEITSEGPIINKE</sequence>
<comment type="caution">
    <text evidence="2">The sequence shown here is derived from an EMBL/GenBank/DDBJ whole genome shotgun (WGS) entry which is preliminary data.</text>
</comment>
<dbReference type="AlphaFoldDB" id="A0A5A7QUJ9"/>
<keyword evidence="1" id="KW-1133">Transmembrane helix</keyword>
<proteinExistence type="predicted"/>
<evidence type="ECO:0000313" key="3">
    <source>
        <dbReference type="Proteomes" id="UP000325081"/>
    </source>
</evidence>
<keyword evidence="1" id="KW-0472">Membrane</keyword>
<evidence type="ECO:0000256" key="1">
    <source>
        <dbReference type="SAM" id="Phobius"/>
    </source>
</evidence>